<evidence type="ECO:0000259" key="5">
    <source>
        <dbReference type="PROSITE" id="PS51194"/>
    </source>
</evidence>
<reference evidence="6 7" key="1">
    <citation type="submission" date="2016-09" db="EMBL/GenBank/DDBJ databases">
        <title>Desulfuribacillus arsenicus sp. nov., an obligately anaerobic, dissimilatory arsenic- and antimonate-reducing bacterium isolated from anoxic sediments.</title>
        <authorList>
            <person name="Abin C.A."/>
            <person name="Hollibaugh J.T."/>
        </authorList>
    </citation>
    <scope>NUCLEOTIDE SEQUENCE [LARGE SCALE GENOMIC DNA]</scope>
    <source>
        <strain evidence="6 7">MLFW-2</strain>
    </source>
</reference>
<feature type="domain" description="SWIM-type" evidence="3">
    <location>
        <begin position="52"/>
        <end position="92"/>
    </location>
</feature>
<organism evidence="6 7">
    <name type="scientific">Desulfuribacillus stibiiarsenatis</name>
    <dbReference type="NCBI Taxonomy" id="1390249"/>
    <lineage>
        <taxon>Bacteria</taxon>
        <taxon>Bacillati</taxon>
        <taxon>Bacillota</taxon>
        <taxon>Desulfuribacillia</taxon>
        <taxon>Desulfuribacillales</taxon>
        <taxon>Desulfuribacillaceae</taxon>
        <taxon>Desulfuribacillus</taxon>
    </lineage>
</organism>
<dbReference type="Pfam" id="PF00271">
    <property type="entry name" value="Helicase_C"/>
    <property type="match status" value="1"/>
</dbReference>
<dbReference type="CDD" id="cd18793">
    <property type="entry name" value="SF2_C_SNF"/>
    <property type="match status" value="1"/>
</dbReference>
<proteinExistence type="predicted"/>
<name>A0A1E5L4H5_9FIRM</name>
<dbReference type="InterPro" id="IPR014001">
    <property type="entry name" value="Helicase_ATP-bd"/>
</dbReference>
<dbReference type="Pfam" id="PF00176">
    <property type="entry name" value="SNF2-rel_dom"/>
    <property type="match status" value="1"/>
</dbReference>
<evidence type="ECO:0008006" key="8">
    <source>
        <dbReference type="Google" id="ProtNLM"/>
    </source>
</evidence>
<dbReference type="Gene3D" id="3.40.50.10810">
    <property type="entry name" value="Tandem AAA-ATPase domain"/>
    <property type="match status" value="1"/>
</dbReference>
<protein>
    <recommendedName>
        <fullName evidence="8">Helicase SNF2</fullName>
    </recommendedName>
</protein>
<evidence type="ECO:0000313" key="7">
    <source>
        <dbReference type="Proteomes" id="UP000095255"/>
    </source>
</evidence>
<comment type="caution">
    <text evidence="6">The sequence shown here is derived from an EMBL/GenBank/DDBJ whole genome shotgun (WGS) entry which is preliminary data.</text>
</comment>
<keyword evidence="2" id="KW-0479">Metal-binding</keyword>
<keyword evidence="2" id="KW-0863">Zinc-finger</keyword>
<gene>
    <name evidence="6" type="ORF">BHU72_06740</name>
</gene>
<dbReference type="SMART" id="SM00487">
    <property type="entry name" value="DEXDc"/>
    <property type="match status" value="1"/>
</dbReference>
<sequence>MYITEDTIRNRCVKETTFDRGKNYYHLGKVDFVNETDVEGNFQSVVSGSDPYNISLEFNKHGVLERAKCDCPAFFDSPGHCKHIVASLFSLKDQVENPVLKGKEKNQEIEQILDFFHQSSNEENQQLLDVEWTFSYEVPLSYYRKESSCSLSMRIGVERMYNVSHIEKFLHAIWNKEEYSFSKKFSYTPWLHRFSEQDQLVIDLLLEIFEHEKIANTSSFVQRSIFQGKKVQLSRPYIIRLFDLFINKVIHIDINQELFPDVPVIQQDIPITFELTQVQNDLQLTVRRLGKIASFLKEGGVFFYQHRVYVTSEQQSKKLIPLLTSFEKLRSDTMRIPETYKQDFVSGMLQHFKIDREIEVDKKITEQILQLPLHIKVFLDAKDGTILCDLQYHYGETVVKPFSENNMETDSSTGKILIRDLVKERQVMWVFEELEFQYNGQFMYLEDDERIYSFLFESLQKLQPLADIYYSDHFRSIHRSRKPKAKGKVVWNHDINILEVSFDMEGILLEELPSVLAAIQEKKQYHRLKDGSFLSLHDEDSSELLHMARLQEELQLKKTDWDKPFISLPLHQAMYLEQMNQQDDHFFDTEQDFNALVQRIKEPSETEYVLPEQLQPILRPYQKVGFQWLRSLAELGFGGILADDMGLGKTLQAISFILSLHQERQKEGKGLSSLVIAPTSLVYNWQSEFQQFAPELQVVVVSGNQVERQSLFASVADADVVVTSYPLIRRDIEFYKKIAFATCILDEAQFLKNHLTLTAQSVKLIRAKSFFALTGTPVENSINDLWSIFDLVLPKYLPPIQSFQRIYGNEPKNLSKRVKPFILRRLKADVLKELPPKIENKLVSILTDEQKKLYLAYLEQIKGQISSIIQTDGFNKGKLKILAALTRLRQICCHPGLFIEDYAGESGKLQQLKEILGEMIAGGHRILIFSQFSSMLKIIREVMEQEEYRYFYLDGSTPAQERMAMAQKFNEGERDIFLISLKAGGTGLNLTGADTVILYDLWWNPAVEDQAADRAHRIGQEKVVQVIRMVTQGTIEEKIYELQQKKREMIQQVVQSGETLLTKLSEQEILDLLSLE</sequence>
<dbReference type="PANTHER" id="PTHR10799">
    <property type="entry name" value="SNF2/RAD54 HELICASE FAMILY"/>
    <property type="match status" value="1"/>
</dbReference>
<accession>A0A1E5L4H5</accession>
<keyword evidence="7" id="KW-1185">Reference proteome</keyword>
<dbReference type="GO" id="GO:0005524">
    <property type="term" value="F:ATP binding"/>
    <property type="evidence" value="ECO:0007669"/>
    <property type="project" value="InterPro"/>
</dbReference>
<dbReference type="InterPro" id="IPR038718">
    <property type="entry name" value="SNF2-like_sf"/>
</dbReference>
<dbReference type="SUPFAM" id="SSF52540">
    <property type="entry name" value="P-loop containing nucleoside triphosphate hydrolases"/>
    <property type="match status" value="2"/>
</dbReference>
<keyword evidence="2" id="KW-0862">Zinc</keyword>
<dbReference type="Pfam" id="PF08455">
    <property type="entry name" value="SNF2_assoc"/>
    <property type="match status" value="1"/>
</dbReference>
<dbReference type="SMART" id="SM00490">
    <property type="entry name" value="HELICc"/>
    <property type="match status" value="1"/>
</dbReference>
<dbReference type="Gene3D" id="3.40.50.300">
    <property type="entry name" value="P-loop containing nucleotide triphosphate hydrolases"/>
    <property type="match status" value="1"/>
</dbReference>
<dbReference type="PROSITE" id="PS51194">
    <property type="entry name" value="HELICASE_CTER"/>
    <property type="match status" value="1"/>
</dbReference>
<feature type="domain" description="Helicase ATP-binding" evidence="4">
    <location>
        <begin position="630"/>
        <end position="795"/>
    </location>
</feature>
<dbReference type="GO" id="GO:0008270">
    <property type="term" value="F:zinc ion binding"/>
    <property type="evidence" value="ECO:0007669"/>
    <property type="project" value="UniProtKB-KW"/>
</dbReference>
<dbReference type="PROSITE" id="PS51192">
    <property type="entry name" value="HELICASE_ATP_BIND_1"/>
    <property type="match status" value="1"/>
</dbReference>
<feature type="domain" description="Helicase C-terminal" evidence="5">
    <location>
        <begin position="911"/>
        <end position="1065"/>
    </location>
</feature>
<evidence type="ECO:0000259" key="4">
    <source>
        <dbReference type="PROSITE" id="PS51192"/>
    </source>
</evidence>
<keyword evidence="1" id="KW-0378">Hydrolase</keyword>
<dbReference type="InterPro" id="IPR027417">
    <property type="entry name" value="P-loop_NTPase"/>
</dbReference>
<evidence type="ECO:0000313" key="6">
    <source>
        <dbReference type="EMBL" id="OEH85027.1"/>
    </source>
</evidence>
<dbReference type="FunFam" id="3.40.50.300:FF:000533">
    <property type="entry name" value="Helicase, Snf2 family"/>
    <property type="match status" value="1"/>
</dbReference>
<dbReference type="InterPro" id="IPR049730">
    <property type="entry name" value="SNF2/RAD54-like_C"/>
</dbReference>
<dbReference type="GO" id="GO:0016787">
    <property type="term" value="F:hydrolase activity"/>
    <property type="evidence" value="ECO:0007669"/>
    <property type="project" value="UniProtKB-KW"/>
</dbReference>
<evidence type="ECO:0000256" key="2">
    <source>
        <dbReference type="PROSITE-ProRule" id="PRU00325"/>
    </source>
</evidence>
<dbReference type="STRING" id="1390249.BHU72_06740"/>
<dbReference type="AlphaFoldDB" id="A0A1E5L4H5"/>
<dbReference type="EMBL" id="MJAT01000035">
    <property type="protein sequence ID" value="OEH85027.1"/>
    <property type="molecule type" value="Genomic_DNA"/>
</dbReference>
<evidence type="ECO:0000259" key="3">
    <source>
        <dbReference type="PROSITE" id="PS50966"/>
    </source>
</evidence>
<dbReference type="InterPro" id="IPR001650">
    <property type="entry name" value="Helicase_C-like"/>
</dbReference>
<dbReference type="Proteomes" id="UP000095255">
    <property type="component" value="Unassembled WGS sequence"/>
</dbReference>
<dbReference type="PROSITE" id="PS50966">
    <property type="entry name" value="ZF_SWIM"/>
    <property type="match status" value="1"/>
</dbReference>
<dbReference type="InterPro" id="IPR000330">
    <property type="entry name" value="SNF2_N"/>
</dbReference>
<evidence type="ECO:0000256" key="1">
    <source>
        <dbReference type="ARBA" id="ARBA00022801"/>
    </source>
</evidence>
<dbReference type="InterPro" id="IPR007527">
    <property type="entry name" value="Znf_SWIM"/>
</dbReference>
<dbReference type="InterPro" id="IPR013663">
    <property type="entry name" value="Helicase_SWF/SNF/SWI_bac"/>
</dbReference>
<dbReference type="CDD" id="cd18012">
    <property type="entry name" value="DEXQc_arch_SWI2_SNF2"/>
    <property type="match status" value="1"/>
</dbReference>